<keyword evidence="2" id="KW-1185">Reference proteome</keyword>
<dbReference type="Proteomes" id="UP000184267">
    <property type="component" value="Unassembled WGS sequence"/>
</dbReference>
<sequence length="78" mass="9014">MYEHQTPFIQSATYRIYKNRASMQSPKANSRIGFSTGPRRVSVRVRVESFMVAVLSGLSLKRRTRYSPTRTQNTDNET</sequence>
<gene>
    <name evidence="1" type="ORF">TRAPUB_4483</name>
</gene>
<organism evidence="1 2">
    <name type="scientific">Trametes pubescens</name>
    <name type="common">White-rot fungus</name>
    <dbReference type="NCBI Taxonomy" id="154538"/>
    <lineage>
        <taxon>Eukaryota</taxon>
        <taxon>Fungi</taxon>
        <taxon>Dikarya</taxon>
        <taxon>Basidiomycota</taxon>
        <taxon>Agaricomycotina</taxon>
        <taxon>Agaricomycetes</taxon>
        <taxon>Polyporales</taxon>
        <taxon>Polyporaceae</taxon>
        <taxon>Trametes</taxon>
    </lineage>
</organism>
<name>A0A1M2VAU0_TRAPU</name>
<dbReference type="EMBL" id="MNAD01001519">
    <property type="protein sequence ID" value="OJT04689.1"/>
    <property type="molecule type" value="Genomic_DNA"/>
</dbReference>
<comment type="caution">
    <text evidence="1">The sequence shown here is derived from an EMBL/GenBank/DDBJ whole genome shotgun (WGS) entry which is preliminary data.</text>
</comment>
<protein>
    <submittedName>
        <fullName evidence="1">Uncharacterized protein</fullName>
    </submittedName>
</protein>
<accession>A0A1M2VAU0</accession>
<evidence type="ECO:0000313" key="1">
    <source>
        <dbReference type="EMBL" id="OJT04689.1"/>
    </source>
</evidence>
<reference evidence="1 2" key="1">
    <citation type="submission" date="2016-10" db="EMBL/GenBank/DDBJ databases">
        <title>Genome sequence of the basidiomycete white-rot fungus Trametes pubescens.</title>
        <authorList>
            <person name="Makela M.R."/>
            <person name="Granchi Z."/>
            <person name="Peng M."/>
            <person name="De Vries R.P."/>
            <person name="Grigoriev I."/>
            <person name="Riley R."/>
            <person name="Hilden K."/>
        </authorList>
    </citation>
    <scope>NUCLEOTIDE SEQUENCE [LARGE SCALE GENOMIC DNA]</scope>
    <source>
        <strain evidence="1 2">FBCC735</strain>
    </source>
</reference>
<dbReference type="AlphaFoldDB" id="A0A1M2VAU0"/>
<evidence type="ECO:0000313" key="2">
    <source>
        <dbReference type="Proteomes" id="UP000184267"/>
    </source>
</evidence>
<proteinExistence type="predicted"/>